<protein>
    <submittedName>
        <fullName evidence="1">Uncharacterized protein</fullName>
    </submittedName>
</protein>
<dbReference type="EMBL" id="LCIH01000015">
    <property type="protein sequence ID" value="KKT51181.1"/>
    <property type="molecule type" value="Genomic_DNA"/>
</dbReference>
<dbReference type="AlphaFoldDB" id="A0A0G1HVS7"/>
<gene>
    <name evidence="1" type="ORF">UW44_C0015G0052</name>
</gene>
<sequence>MSKIKSLHGKCTNHCKEGFSLFVDEKSCTCIVKEFPFLKVIGVGVEIVGKKKKEFRVIKCDRLNEEGCCSEQPQNAPAWCKIRS</sequence>
<dbReference type="STRING" id="1618387.UW44_C0015G0052"/>
<proteinExistence type="predicted"/>
<organism evidence="1 2">
    <name type="scientific">Candidatus Collierbacteria bacterium GW2011_GWB2_44_22</name>
    <dbReference type="NCBI Taxonomy" id="1618387"/>
    <lineage>
        <taxon>Bacteria</taxon>
        <taxon>Candidatus Collieribacteriota</taxon>
    </lineage>
</organism>
<name>A0A0G1HVS7_9BACT</name>
<reference evidence="1 2" key="1">
    <citation type="journal article" date="2015" name="Nature">
        <title>rRNA introns, odd ribosomes, and small enigmatic genomes across a large radiation of phyla.</title>
        <authorList>
            <person name="Brown C.T."/>
            <person name="Hug L.A."/>
            <person name="Thomas B.C."/>
            <person name="Sharon I."/>
            <person name="Castelle C.J."/>
            <person name="Singh A."/>
            <person name="Wilkins M.J."/>
            <person name="Williams K.H."/>
            <person name="Banfield J.F."/>
        </authorList>
    </citation>
    <scope>NUCLEOTIDE SEQUENCE [LARGE SCALE GENOMIC DNA]</scope>
</reference>
<evidence type="ECO:0000313" key="1">
    <source>
        <dbReference type="EMBL" id="KKT51181.1"/>
    </source>
</evidence>
<comment type="caution">
    <text evidence="1">The sequence shown here is derived from an EMBL/GenBank/DDBJ whole genome shotgun (WGS) entry which is preliminary data.</text>
</comment>
<dbReference type="Proteomes" id="UP000034006">
    <property type="component" value="Unassembled WGS sequence"/>
</dbReference>
<evidence type="ECO:0000313" key="2">
    <source>
        <dbReference type="Proteomes" id="UP000034006"/>
    </source>
</evidence>
<accession>A0A0G1HVS7</accession>